<evidence type="ECO:0000313" key="2">
    <source>
        <dbReference type="Proteomes" id="UP001240984"/>
    </source>
</evidence>
<dbReference type="InterPro" id="IPR036890">
    <property type="entry name" value="HATPase_C_sf"/>
</dbReference>
<dbReference type="Proteomes" id="UP001240984">
    <property type="component" value="Unassembled WGS sequence"/>
</dbReference>
<reference evidence="1 2" key="1">
    <citation type="submission" date="2023-07" db="EMBL/GenBank/DDBJ databases">
        <title>Sequencing the genomes of 1000 actinobacteria strains.</title>
        <authorList>
            <person name="Klenk H.-P."/>
        </authorList>
    </citation>
    <scope>NUCLEOTIDE SEQUENCE [LARGE SCALE GENOMIC DNA]</scope>
    <source>
        <strain evidence="1 2">DSM 44710</strain>
    </source>
</reference>
<protein>
    <submittedName>
        <fullName evidence="1">DNA gyrase/topoisomerase IV subunit B</fullName>
    </submittedName>
</protein>
<accession>A0ABT9MUM5</accession>
<comment type="caution">
    <text evidence="1">The sequence shown here is derived from an EMBL/GenBank/DDBJ whole genome shotgun (WGS) entry which is preliminary data.</text>
</comment>
<gene>
    <name evidence="1" type="ORF">J2S43_003659</name>
</gene>
<dbReference type="Gene3D" id="3.30.565.10">
    <property type="entry name" value="Histidine kinase-like ATPase, C-terminal domain"/>
    <property type="match status" value="1"/>
</dbReference>
<evidence type="ECO:0000313" key="1">
    <source>
        <dbReference type="EMBL" id="MDP9795147.1"/>
    </source>
</evidence>
<sequence>MSDRDELTVLPGEEAVRRRIHMYFGVGRGDPRLPTMVFGEVVKQAFHPGRDSAAAHVSRVVAEITADLVFTVTDDQADTLPPGHDLPLFTGHPLMDRRLRRGVYLDASTICTHVDVEVWRDGRGFRLTLDGYRPIAPPEPFTAPAGAGTRATFFLDEAFTGRAAITLDPMLLDLHYPDCGERPDGVVLRDLRG</sequence>
<dbReference type="RefSeq" id="WP_306830719.1">
    <property type="nucleotide sequence ID" value="NZ_JAUSRA010000001.1"/>
</dbReference>
<proteinExistence type="predicted"/>
<organism evidence="1 2">
    <name type="scientific">Catenuloplanes nepalensis</name>
    <dbReference type="NCBI Taxonomy" id="587533"/>
    <lineage>
        <taxon>Bacteria</taxon>
        <taxon>Bacillati</taxon>
        <taxon>Actinomycetota</taxon>
        <taxon>Actinomycetes</taxon>
        <taxon>Micromonosporales</taxon>
        <taxon>Micromonosporaceae</taxon>
        <taxon>Catenuloplanes</taxon>
    </lineage>
</organism>
<dbReference type="EMBL" id="JAUSRA010000001">
    <property type="protein sequence ID" value="MDP9795147.1"/>
    <property type="molecule type" value="Genomic_DNA"/>
</dbReference>
<name>A0ABT9MUM5_9ACTN</name>
<keyword evidence="2" id="KW-1185">Reference proteome</keyword>
<dbReference type="SUPFAM" id="SSF55874">
    <property type="entry name" value="ATPase domain of HSP90 chaperone/DNA topoisomerase II/histidine kinase"/>
    <property type="match status" value="1"/>
</dbReference>